<dbReference type="EMBL" id="FYAK01000001">
    <property type="protein sequence ID" value="SMY31668.1"/>
    <property type="molecule type" value="Genomic_DNA"/>
</dbReference>
<dbReference type="PIRSF" id="PIRSF019271">
    <property type="entry name" value="Acid_Ptase_C"/>
    <property type="match status" value="1"/>
</dbReference>
<keyword evidence="3" id="KW-0449">Lipoprotein</keyword>
<sequence length="243" mass="27923">MRNSFSIASLLLVLSSSSAFAADTHCNVKHYEMGLRYQQQSAEIMALQLQTYKFAQQQLNENLTQIKTNKKKAIIIDLDETVLDNTPLLVKDLNKCHDYTEWDTWADWEKNGKPHLIPGAKDFLNFVNNQHVAIFYVSDRSQVNKQATINTLNRLGLPQVNSDHVLLANKSKQLRREDINRQYQVIMLLGDSLADFAAEFKTPKPTTEQRKLVVQQQHHFGTQWIVMPNSSYGSWSQSQLKSE</sequence>
<keyword evidence="4" id="KW-1185">Reference proteome</keyword>
<evidence type="ECO:0000256" key="1">
    <source>
        <dbReference type="ARBA" id="ARBA00022729"/>
    </source>
</evidence>
<dbReference type="GO" id="GO:0009279">
    <property type="term" value="C:cell outer membrane"/>
    <property type="evidence" value="ECO:0007669"/>
    <property type="project" value="InterPro"/>
</dbReference>
<dbReference type="Proteomes" id="UP000195963">
    <property type="component" value="Unassembled WGS sequence"/>
</dbReference>
<dbReference type="AlphaFoldDB" id="A0A1Y6M7D2"/>
<dbReference type="Gene3D" id="3.40.50.1000">
    <property type="entry name" value="HAD superfamily/HAD-like"/>
    <property type="match status" value="1"/>
</dbReference>
<dbReference type="InterPro" id="IPR005519">
    <property type="entry name" value="Acid_phosphat_B-like"/>
</dbReference>
<dbReference type="InterPro" id="IPR036412">
    <property type="entry name" value="HAD-like_sf"/>
</dbReference>
<evidence type="ECO:0000313" key="4">
    <source>
        <dbReference type="Proteomes" id="UP000195963"/>
    </source>
</evidence>
<dbReference type="SUPFAM" id="SSF56784">
    <property type="entry name" value="HAD-like"/>
    <property type="match status" value="1"/>
</dbReference>
<accession>A0A1Y6M7D2</accession>
<name>A0A1Y6M7D2_9GAMM</name>
<dbReference type="PANTHER" id="PTHR31284:SF10">
    <property type="entry name" value="ACID PHOSPHATASE-LIKE PROTEIN"/>
    <property type="match status" value="1"/>
</dbReference>
<reference evidence="4" key="1">
    <citation type="submission" date="2017-06" db="EMBL/GenBank/DDBJ databases">
        <authorList>
            <person name="Rodrigo-Torres L."/>
            <person name="Arahal R.D."/>
            <person name="Lucena T."/>
        </authorList>
    </citation>
    <scope>NUCLEOTIDE SEQUENCE [LARGE SCALE GENOMIC DNA]</scope>
    <source>
        <strain evidence="4">CECT 9190</strain>
    </source>
</reference>
<gene>
    <name evidence="3" type="primary">hel</name>
    <name evidence="3" type="ORF">PMAL9190_00135</name>
</gene>
<protein>
    <submittedName>
        <fullName evidence="3">Lipoprotein E</fullName>
    </submittedName>
</protein>
<dbReference type="NCBIfam" id="TIGR01533">
    <property type="entry name" value="lipo_e_P4"/>
    <property type="match status" value="1"/>
</dbReference>
<evidence type="ECO:0000256" key="2">
    <source>
        <dbReference type="SAM" id="SignalP"/>
    </source>
</evidence>
<dbReference type="InterPro" id="IPR006423">
    <property type="entry name" value="Lipo_e_P4"/>
</dbReference>
<feature type="chain" id="PRO_5012102406" evidence="2">
    <location>
        <begin position="22"/>
        <end position="243"/>
    </location>
</feature>
<dbReference type="SFLD" id="SFLDS00003">
    <property type="entry name" value="Haloacid_Dehalogenase"/>
    <property type="match status" value="1"/>
</dbReference>
<evidence type="ECO:0000313" key="3">
    <source>
        <dbReference type="EMBL" id="SMY31668.1"/>
    </source>
</evidence>
<dbReference type="SFLD" id="SFLDG01125">
    <property type="entry name" value="C1.1:_Acid_Phosphatase_Like"/>
    <property type="match status" value="1"/>
</dbReference>
<proteinExistence type="predicted"/>
<dbReference type="RefSeq" id="WP_087843458.1">
    <property type="nucleotide sequence ID" value="NZ_FYAK01000001.1"/>
</dbReference>
<feature type="signal peptide" evidence="2">
    <location>
        <begin position="1"/>
        <end position="21"/>
    </location>
</feature>
<dbReference type="Pfam" id="PF03767">
    <property type="entry name" value="Acid_phosphat_B"/>
    <property type="match status" value="1"/>
</dbReference>
<keyword evidence="1 2" id="KW-0732">Signal</keyword>
<organism evidence="3 4">
    <name type="scientific">Photobacterium malacitanum</name>
    <dbReference type="NCBI Taxonomy" id="2204294"/>
    <lineage>
        <taxon>Bacteria</taxon>
        <taxon>Pseudomonadati</taxon>
        <taxon>Pseudomonadota</taxon>
        <taxon>Gammaproteobacteria</taxon>
        <taxon>Vibrionales</taxon>
        <taxon>Vibrionaceae</taxon>
        <taxon>Photobacterium</taxon>
    </lineage>
</organism>
<dbReference type="InterPro" id="IPR023214">
    <property type="entry name" value="HAD_sf"/>
</dbReference>
<dbReference type="PANTHER" id="PTHR31284">
    <property type="entry name" value="ACID PHOSPHATASE-LIKE PROTEIN"/>
    <property type="match status" value="1"/>
</dbReference>